<dbReference type="InterPro" id="IPR029062">
    <property type="entry name" value="Class_I_gatase-like"/>
</dbReference>
<dbReference type="GO" id="GO:0006508">
    <property type="term" value="P:proteolysis"/>
    <property type="evidence" value="ECO:0007669"/>
    <property type="project" value="UniProtKB-KW"/>
</dbReference>
<evidence type="ECO:0000256" key="4">
    <source>
        <dbReference type="ARBA" id="ARBA00022801"/>
    </source>
</evidence>
<comment type="similarity">
    <text evidence="1">Belongs to the peptidase S51 family.</text>
</comment>
<proteinExistence type="inferred from homology"/>
<keyword evidence="6" id="KW-0342">GTP-binding</keyword>
<organism evidence="8">
    <name type="scientific">freshwater metagenome</name>
    <dbReference type="NCBI Taxonomy" id="449393"/>
    <lineage>
        <taxon>unclassified sequences</taxon>
        <taxon>metagenomes</taxon>
        <taxon>ecological metagenomes</taxon>
    </lineage>
</organism>
<evidence type="ECO:0000256" key="3">
    <source>
        <dbReference type="ARBA" id="ARBA00022741"/>
    </source>
</evidence>
<feature type="domain" description="SRP54-type proteins GTP-binding" evidence="7">
    <location>
        <begin position="7"/>
        <end position="20"/>
    </location>
</feature>
<sequence length="242" mass="25791">MSTEPGPIALVGSGEYLESMLEIESELIADRPPRYVQLATAAAPEGQASLDRWHALGAAQAQRLGVEQVIIDVRTAEDASQSRWVSAIEGAGLIYLSGGNPTYLAQTLRDSPVWNAIENAWRAGSALAGCSAGAMVMAQRIPSLRHPVAGETSGLGLVPHLRVIPHFDRMAGWMPEGFSRLLMHGSDDVTLLGIDEETALIGGPTHWRVAGHRKVWRLDRSSRTGFAAGEVLELPAGLGSAN</sequence>
<dbReference type="InterPro" id="IPR000897">
    <property type="entry name" value="SRP54_GTPase_dom"/>
</dbReference>
<dbReference type="PROSITE" id="PS00300">
    <property type="entry name" value="SRP54"/>
    <property type="match status" value="1"/>
</dbReference>
<evidence type="ECO:0000256" key="5">
    <source>
        <dbReference type="ARBA" id="ARBA00022825"/>
    </source>
</evidence>
<evidence type="ECO:0000313" key="8">
    <source>
        <dbReference type="EMBL" id="CAB4860116.1"/>
    </source>
</evidence>
<evidence type="ECO:0000256" key="1">
    <source>
        <dbReference type="ARBA" id="ARBA00006534"/>
    </source>
</evidence>
<dbReference type="GO" id="GO:0006614">
    <property type="term" value="P:SRP-dependent cotranslational protein targeting to membrane"/>
    <property type="evidence" value="ECO:0007669"/>
    <property type="project" value="InterPro"/>
</dbReference>
<accession>A0A6J7CQQ0</accession>
<gene>
    <name evidence="8" type="ORF">UFOPK3401_00196</name>
</gene>
<dbReference type="InterPro" id="IPR005320">
    <property type="entry name" value="Peptidase_S51"/>
</dbReference>
<name>A0A6J7CQQ0_9ZZZZ</name>
<reference evidence="8" key="1">
    <citation type="submission" date="2020-05" db="EMBL/GenBank/DDBJ databases">
        <authorList>
            <person name="Chiriac C."/>
            <person name="Salcher M."/>
            <person name="Ghai R."/>
            <person name="Kavagutti S V."/>
        </authorList>
    </citation>
    <scope>NUCLEOTIDE SEQUENCE</scope>
</reference>
<dbReference type="GO" id="GO:0005525">
    <property type="term" value="F:GTP binding"/>
    <property type="evidence" value="ECO:0007669"/>
    <property type="project" value="UniProtKB-KW"/>
</dbReference>
<dbReference type="PANTHER" id="PTHR36175">
    <property type="entry name" value="CYANOPHYCINASE"/>
    <property type="match status" value="1"/>
</dbReference>
<keyword evidence="2" id="KW-0645">Protease</keyword>
<dbReference type="AlphaFoldDB" id="A0A6J7CQQ0"/>
<evidence type="ECO:0000259" key="7">
    <source>
        <dbReference type="PROSITE" id="PS00300"/>
    </source>
</evidence>
<dbReference type="PANTHER" id="PTHR36175:SF1">
    <property type="entry name" value="CYANOPHYCINASE"/>
    <property type="match status" value="1"/>
</dbReference>
<keyword evidence="5" id="KW-0720">Serine protease</keyword>
<dbReference type="GO" id="GO:0008236">
    <property type="term" value="F:serine-type peptidase activity"/>
    <property type="evidence" value="ECO:0007669"/>
    <property type="project" value="UniProtKB-KW"/>
</dbReference>
<dbReference type="Pfam" id="PF03575">
    <property type="entry name" value="Peptidase_S51"/>
    <property type="match status" value="1"/>
</dbReference>
<dbReference type="Gene3D" id="3.40.50.880">
    <property type="match status" value="1"/>
</dbReference>
<protein>
    <submittedName>
        <fullName evidence="8">Unannotated protein</fullName>
    </submittedName>
</protein>
<keyword evidence="4" id="KW-0378">Hydrolase</keyword>
<evidence type="ECO:0000256" key="2">
    <source>
        <dbReference type="ARBA" id="ARBA00022670"/>
    </source>
</evidence>
<dbReference type="EMBL" id="CAFBLM010000004">
    <property type="protein sequence ID" value="CAB4860116.1"/>
    <property type="molecule type" value="Genomic_DNA"/>
</dbReference>
<dbReference type="SUPFAM" id="SSF52317">
    <property type="entry name" value="Class I glutamine amidotransferase-like"/>
    <property type="match status" value="1"/>
</dbReference>
<evidence type="ECO:0000256" key="6">
    <source>
        <dbReference type="ARBA" id="ARBA00023134"/>
    </source>
</evidence>
<keyword evidence="3" id="KW-0547">Nucleotide-binding</keyword>